<proteinExistence type="inferred from homology"/>
<evidence type="ECO:0000256" key="4">
    <source>
        <dbReference type="ARBA" id="ARBA00022692"/>
    </source>
</evidence>
<protein>
    <submittedName>
        <fullName evidence="8">Cytochrome bd oxidase subunit II</fullName>
    </submittedName>
</protein>
<dbReference type="GO" id="GO:0009055">
    <property type="term" value="F:electron transfer activity"/>
    <property type="evidence" value="ECO:0007669"/>
    <property type="project" value="TreeGrafter"/>
</dbReference>
<accession>A0A919V7S7</accession>
<dbReference type="GO" id="GO:0070069">
    <property type="term" value="C:cytochrome complex"/>
    <property type="evidence" value="ECO:0007669"/>
    <property type="project" value="TreeGrafter"/>
</dbReference>
<comment type="subcellular location">
    <subcellularLocation>
        <location evidence="1">Cell membrane</location>
        <topology evidence="1">Multi-pass membrane protein</topology>
    </subcellularLocation>
</comment>
<feature type="transmembrane region" description="Helical" evidence="7">
    <location>
        <begin position="112"/>
        <end position="136"/>
    </location>
</feature>
<dbReference type="PANTHER" id="PTHR43141:SF4">
    <property type="entry name" value="CYTOCHROME BD2 SUBUNIT II"/>
    <property type="match status" value="1"/>
</dbReference>
<gene>
    <name evidence="8" type="primary">cydB_1</name>
    <name evidence="8" type="ORF">Ssi02_39690</name>
</gene>
<reference evidence="8" key="1">
    <citation type="submission" date="2021-01" db="EMBL/GenBank/DDBJ databases">
        <title>Whole genome shotgun sequence of Sinosporangium siamense NBRC 109515.</title>
        <authorList>
            <person name="Komaki H."/>
            <person name="Tamura T."/>
        </authorList>
    </citation>
    <scope>NUCLEOTIDE SEQUENCE</scope>
    <source>
        <strain evidence="8">NBRC 109515</strain>
    </source>
</reference>
<feature type="transmembrane region" description="Helical" evidence="7">
    <location>
        <begin position="80"/>
        <end position="100"/>
    </location>
</feature>
<dbReference type="GO" id="GO:0016682">
    <property type="term" value="F:oxidoreductase activity, acting on diphenols and related substances as donors, oxygen as acceptor"/>
    <property type="evidence" value="ECO:0007669"/>
    <property type="project" value="TreeGrafter"/>
</dbReference>
<dbReference type="AlphaFoldDB" id="A0A919V7S7"/>
<dbReference type="GO" id="GO:0005886">
    <property type="term" value="C:plasma membrane"/>
    <property type="evidence" value="ECO:0007669"/>
    <property type="project" value="UniProtKB-SubCell"/>
</dbReference>
<feature type="transmembrane region" description="Helical" evidence="7">
    <location>
        <begin position="216"/>
        <end position="239"/>
    </location>
</feature>
<name>A0A919V7S7_9ACTN</name>
<feature type="transmembrane region" description="Helical" evidence="7">
    <location>
        <begin position="148"/>
        <end position="169"/>
    </location>
</feature>
<dbReference type="Pfam" id="PF02322">
    <property type="entry name" value="Cyt_bd_oxida_II"/>
    <property type="match status" value="1"/>
</dbReference>
<dbReference type="RefSeq" id="WP_204027357.1">
    <property type="nucleotide sequence ID" value="NZ_BOOW01000026.1"/>
</dbReference>
<dbReference type="InterPro" id="IPR003317">
    <property type="entry name" value="Cyt-d_oxidase_su2"/>
</dbReference>
<keyword evidence="9" id="KW-1185">Reference proteome</keyword>
<comment type="caution">
    <text evidence="8">The sequence shown here is derived from an EMBL/GenBank/DDBJ whole genome shotgun (WGS) entry which is preliminary data.</text>
</comment>
<evidence type="ECO:0000256" key="6">
    <source>
        <dbReference type="ARBA" id="ARBA00023136"/>
    </source>
</evidence>
<evidence type="ECO:0000256" key="1">
    <source>
        <dbReference type="ARBA" id="ARBA00004651"/>
    </source>
</evidence>
<feature type="transmembrane region" description="Helical" evidence="7">
    <location>
        <begin position="43"/>
        <end position="68"/>
    </location>
</feature>
<dbReference type="PANTHER" id="PTHR43141">
    <property type="entry name" value="CYTOCHROME BD2 SUBUNIT II"/>
    <property type="match status" value="1"/>
</dbReference>
<evidence type="ECO:0000313" key="9">
    <source>
        <dbReference type="Proteomes" id="UP000606172"/>
    </source>
</evidence>
<evidence type="ECO:0000256" key="2">
    <source>
        <dbReference type="ARBA" id="ARBA00007543"/>
    </source>
</evidence>
<keyword evidence="4 7" id="KW-0812">Transmembrane</keyword>
<feature type="transmembrane region" description="Helical" evidence="7">
    <location>
        <begin position="181"/>
        <end position="204"/>
    </location>
</feature>
<evidence type="ECO:0000256" key="3">
    <source>
        <dbReference type="ARBA" id="ARBA00022475"/>
    </source>
</evidence>
<comment type="similarity">
    <text evidence="2">Belongs to the cytochrome ubiquinol oxidase subunit 2 family.</text>
</comment>
<dbReference type="EMBL" id="BOOW01000026">
    <property type="protein sequence ID" value="GII93738.1"/>
    <property type="molecule type" value="Genomic_DNA"/>
</dbReference>
<keyword evidence="5 7" id="KW-1133">Transmembrane helix</keyword>
<evidence type="ECO:0000256" key="5">
    <source>
        <dbReference type="ARBA" id="ARBA00022989"/>
    </source>
</evidence>
<sequence>MDIIWFCALAFLLVGYFALEGFDLGLGMLLPILGRTQEERDRIVAGMAPFVLANEVWLVAAVGVLFGAFPQLEGKALSGLYPLIVSLLVTWILRDAGLWFRRRLDGRRWRGFWDTVIAVASLGLSFTWGLAIAGMARGFPDDLADPRGLLLGALVAALFALHGWTFASWRMPGQMTGSRRTGLALMATGALAALPIAVPLAFMAPSIVGLAAPDETLNVLGLMVVPFTPLMIGAQVWVWRTFRPERAPHPSFF</sequence>
<dbReference type="Proteomes" id="UP000606172">
    <property type="component" value="Unassembled WGS sequence"/>
</dbReference>
<keyword evidence="6 7" id="KW-0472">Membrane</keyword>
<keyword evidence="3" id="KW-1003">Cell membrane</keyword>
<organism evidence="8 9">
    <name type="scientific">Sinosporangium siamense</name>
    <dbReference type="NCBI Taxonomy" id="1367973"/>
    <lineage>
        <taxon>Bacteria</taxon>
        <taxon>Bacillati</taxon>
        <taxon>Actinomycetota</taxon>
        <taxon>Actinomycetes</taxon>
        <taxon>Streptosporangiales</taxon>
        <taxon>Streptosporangiaceae</taxon>
        <taxon>Sinosporangium</taxon>
    </lineage>
</organism>
<evidence type="ECO:0000256" key="7">
    <source>
        <dbReference type="SAM" id="Phobius"/>
    </source>
</evidence>
<dbReference type="GO" id="GO:0019646">
    <property type="term" value="P:aerobic electron transport chain"/>
    <property type="evidence" value="ECO:0007669"/>
    <property type="project" value="TreeGrafter"/>
</dbReference>
<evidence type="ECO:0000313" key="8">
    <source>
        <dbReference type="EMBL" id="GII93738.1"/>
    </source>
</evidence>
<feature type="transmembrane region" description="Helical" evidence="7">
    <location>
        <begin position="6"/>
        <end position="31"/>
    </location>
</feature>